<reference evidence="1 2" key="1">
    <citation type="submission" date="2015-10" db="EMBL/GenBank/DDBJ databases">
        <title>Pseudomonas helleri sp. nov. and Pseudomonas weihenstephanensis sp. nov., isolated from raw cows milk.</title>
        <authorList>
            <person name="Von Neubeck M."/>
            <person name="Huptas C."/>
            <person name="Wenning M."/>
            <person name="Scherer S."/>
        </authorList>
    </citation>
    <scope>NUCLEOTIDE SEQUENCE [LARGE SCALE GENOMIC DNA]</scope>
    <source>
        <strain evidence="1 2">BSTT44</strain>
    </source>
</reference>
<protein>
    <submittedName>
        <fullName evidence="1">Uncharacterized protein</fullName>
    </submittedName>
</protein>
<dbReference type="RefSeq" id="WP_055102700.1">
    <property type="nucleotide sequence ID" value="NZ_LLWH01000157.1"/>
</dbReference>
<dbReference type="Proteomes" id="UP000050342">
    <property type="component" value="Unassembled WGS sequence"/>
</dbReference>
<proteinExistence type="predicted"/>
<dbReference type="AlphaFoldDB" id="A0A0N8VSN5"/>
<evidence type="ECO:0000313" key="1">
    <source>
        <dbReference type="EMBL" id="KQB53820.1"/>
    </source>
</evidence>
<name>A0A0N8VSN5_9PSED</name>
<gene>
    <name evidence="1" type="ORF">AQS70_08915</name>
</gene>
<keyword evidence="2" id="KW-1185">Reference proteome</keyword>
<organism evidence="1 2">
    <name type="scientific">Pseudomonas endophytica</name>
    <dbReference type="NCBI Taxonomy" id="1563157"/>
    <lineage>
        <taxon>Bacteria</taxon>
        <taxon>Pseudomonadati</taxon>
        <taxon>Pseudomonadota</taxon>
        <taxon>Gammaproteobacteria</taxon>
        <taxon>Pseudomonadales</taxon>
        <taxon>Pseudomonadaceae</taxon>
        <taxon>Pseudomonas</taxon>
    </lineage>
</organism>
<dbReference type="EMBL" id="LLWH01000157">
    <property type="protein sequence ID" value="KQB53820.1"/>
    <property type="molecule type" value="Genomic_DNA"/>
</dbReference>
<comment type="caution">
    <text evidence="1">The sequence shown here is derived from an EMBL/GenBank/DDBJ whole genome shotgun (WGS) entry which is preliminary data.</text>
</comment>
<evidence type="ECO:0000313" key="2">
    <source>
        <dbReference type="Proteomes" id="UP000050342"/>
    </source>
</evidence>
<accession>A0A0N8VSN5</accession>
<sequence>MERECTFTLALKVYQSFGVISPTVRATRALDAKSTGVKRVTCYADVVEYDDSAPFDFSVQYIMTEPD</sequence>